<protein>
    <submittedName>
        <fullName evidence="3">APP_amyloid domain-containing protein</fullName>
    </submittedName>
</protein>
<feature type="transmembrane region" description="Helical" evidence="1">
    <location>
        <begin position="21"/>
        <end position="40"/>
    </location>
</feature>
<keyword evidence="1" id="KW-0472">Membrane</keyword>
<evidence type="ECO:0000313" key="3">
    <source>
        <dbReference type="WBParaSite" id="Hba_15911"/>
    </source>
</evidence>
<reference evidence="3" key="1">
    <citation type="submission" date="2016-11" db="UniProtKB">
        <authorList>
            <consortium name="WormBaseParasite"/>
        </authorList>
    </citation>
    <scope>IDENTIFICATION</scope>
</reference>
<keyword evidence="1" id="KW-1133">Transmembrane helix</keyword>
<organism evidence="2 3">
    <name type="scientific">Heterorhabditis bacteriophora</name>
    <name type="common">Entomopathogenic nematode worm</name>
    <dbReference type="NCBI Taxonomy" id="37862"/>
    <lineage>
        <taxon>Eukaryota</taxon>
        <taxon>Metazoa</taxon>
        <taxon>Ecdysozoa</taxon>
        <taxon>Nematoda</taxon>
        <taxon>Chromadorea</taxon>
        <taxon>Rhabditida</taxon>
        <taxon>Rhabditina</taxon>
        <taxon>Rhabditomorpha</taxon>
        <taxon>Strongyloidea</taxon>
        <taxon>Heterorhabditidae</taxon>
        <taxon>Heterorhabditis</taxon>
    </lineage>
</organism>
<proteinExistence type="predicted"/>
<keyword evidence="2" id="KW-1185">Reference proteome</keyword>
<dbReference type="WBParaSite" id="Hba_15911">
    <property type="protein sequence ID" value="Hba_15911"/>
    <property type="gene ID" value="Hba_15911"/>
</dbReference>
<sequence length="72" mass="8339">MRRQNSTDRRLQQPNSYMRSMMSILTAVIVALGTILGFVIQSFKRVHRGYAKHQVVKYHRVPCSPLTAHRLS</sequence>
<evidence type="ECO:0000256" key="1">
    <source>
        <dbReference type="SAM" id="Phobius"/>
    </source>
</evidence>
<keyword evidence="1" id="KW-0812">Transmembrane</keyword>
<name>A0A1I7XE30_HETBA</name>
<dbReference type="Proteomes" id="UP000095283">
    <property type="component" value="Unplaced"/>
</dbReference>
<accession>A0A1I7XE30</accession>
<dbReference type="AlphaFoldDB" id="A0A1I7XE30"/>
<evidence type="ECO:0000313" key="2">
    <source>
        <dbReference type="Proteomes" id="UP000095283"/>
    </source>
</evidence>